<gene>
    <name evidence="3" type="ORF">PF008_g565</name>
</gene>
<evidence type="ECO:0000256" key="1">
    <source>
        <dbReference type="SAM" id="MobiDB-lite"/>
    </source>
</evidence>
<sequence>MTAKRPNPDEQDEYDLLGYLGVDYKMEKAWSRDGDDPAGDGNDNKAGGDRSEDEENLDGPIGKDGDQFKHLDEAYERESTIGTHAMRFTMAVMLVASVLVAFTGMAFTAVGLKAVRFITLAITTGVIAVAFALVGLILLMI</sequence>
<dbReference type="EMBL" id="QXFY01000011">
    <property type="protein sequence ID" value="KAE9361969.1"/>
    <property type="molecule type" value="Genomic_DNA"/>
</dbReference>
<proteinExistence type="predicted"/>
<feature type="transmembrane region" description="Helical" evidence="2">
    <location>
        <begin position="117"/>
        <end position="139"/>
    </location>
</feature>
<keyword evidence="2" id="KW-1133">Transmembrane helix</keyword>
<evidence type="ECO:0000313" key="3">
    <source>
        <dbReference type="EMBL" id="KAE9361969.1"/>
    </source>
</evidence>
<feature type="transmembrane region" description="Helical" evidence="2">
    <location>
        <begin position="88"/>
        <end position="111"/>
    </location>
</feature>
<dbReference type="Proteomes" id="UP000486351">
    <property type="component" value="Unassembled WGS sequence"/>
</dbReference>
<name>A0A6G0SNG8_9STRA</name>
<dbReference type="AlphaFoldDB" id="A0A6G0SNG8"/>
<evidence type="ECO:0000313" key="4">
    <source>
        <dbReference type="Proteomes" id="UP000486351"/>
    </source>
</evidence>
<feature type="region of interest" description="Disordered" evidence="1">
    <location>
        <begin position="30"/>
        <end position="67"/>
    </location>
</feature>
<keyword evidence="2" id="KW-0472">Membrane</keyword>
<keyword evidence="2" id="KW-0812">Transmembrane</keyword>
<reference evidence="3 4" key="1">
    <citation type="submission" date="2018-09" db="EMBL/GenBank/DDBJ databases">
        <title>Genomic investigation of the strawberry pathogen Phytophthora fragariae indicates pathogenicity is determined by transcriptional variation in three key races.</title>
        <authorList>
            <person name="Adams T.M."/>
            <person name="Armitage A.D."/>
            <person name="Sobczyk M.K."/>
            <person name="Bates H.J."/>
            <person name="Dunwell J.M."/>
            <person name="Nellist C.F."/>
            <person name="Harrison R.J."/>
        </authorList>
    </citation>
    <scope>NUCLEOTIDE SEQUENCE [LARGE SCALE GENOMIC DNA]</scope>
    <source>
        <strain evidence="3 4">NOV-77</strain>
    </source>
</reference>
<evidence type="ECO:0000256" key="2">
    <source>
        <dbReference type="SAM" id="Phobius"/>
    </source>
</evidence>
<accession>A0A6G0SNG8</accession>
<organism evidence="3 4">
    <name type="scientific">Phytophthora fragariae</name>
    <dbReference type="NCBI Taxonomy" id="53985"/>
    <lineage>
        <taxon>Eukaryota</taxon>
        <taxon>Sar</taxon>
        <taxon>Stramenopiles</taxon>
        <taxon>Oomycota</taxon>
        <taxon>Peronosporomycetes</taxon>
        <taxon>Peronosporales</taxon>
        <taxon>Peronosporaceae</taxon>
        <taxon>Phytophthora</taxon>
    </lineage>
</organism>
<comment type="caution">
    <text evidence="3">The sequence shown here is derived from an EMBL/GenBank/DDBJ whole genome shotgun (WGS) entry which is preliminary data.</text>
</comment>
<protein>
    <submittedName>
        <fullName evidence="3">Uncharacterized protein</fullName>
    </submittedName>
</protein>